<name>A0A4D6L7R3_VIGUN</name>
<keyword evidence="5" id="KW-0677">Repeat</keyword>
<keyword evidence="6" id="KW-0378">Hydrolase</keyword>
<sequence length="1838" mass="210701">MAIASPVFVSFNYEDTRHDITGLVLDPLRRKGIQVLVKGESRTFDLFQAIEHSRFFIVVLSKNYASSICCLRELVAIINGVESSPRSVLSIFYGVHESEVLSQDGCYGKAFSKHEERFREHKQRMEEVQTWRKALKRVCSLGLHLENATGHGGFEFVQHEINILCPEFSTPENETIYSRYGKFEDIVQYKDGDEVSYKELRGLVRLRDFISLMLTYPVMLEEDGVLRSWISAFPEWKAELFSTGGYSKPWSLLTEKALRCMEGFVPVEIRAEIESGETSIFNRHNDVIPEGLLPLIVDLAVNQLIQTLFSGDYYARYIRLLTRNSAEKESVVNKIVTALEDKHNMFGIGKEFFKAVWINALTRETDSEVQVQEEINKIMVSISMAEGDDMLTTLDTDEKERSNRLLVIVVNADSNRELDLQKVQFPPGIVVLITTESSTQEVKDDGFGIACTMDLNIWTQDHLLPWKLFNTYSGSCISCNTVGSSMTIQKIAVEIVKKSHGHLLAIVLVARHLRYVKDDKYWELVLDKLSRPNPFYDYQDCDRIGISRVIVNAFVNIIWEDLDDELKFYLQLSLPVPNIKIGVRDDILVSYWANVLRYAEEVVEYKRQLQYYIEELLDCFVLLKFESGVVYLPIETYDIIKSLRKSKSLGLTEPPYIGQWHKLVQIELIDDKICELPQSPDCPKLKVLLLPGNADLLDIPDSFFDHMPLLQHLDLSYTSIRDLPPSLTKLIQLKKLYLKGCDLLMEISPQIFQLKNLEELDLDGTLITHLPKDIRELINLQRLVLCFDAYHRVLSRGKKGKQISDTMIIPPGVISNLTQLNYLSLDVDPEDEQWSENVNSVLVEILGLEKLKTVSIYVPKADLLELIPAKKSLDFRLVVGHHMRRLISRVTPELETKFKHFDYSMKFVNGVNIPNGVDMNLGRFKALYLDRHMTIKSLSDFNLSNVRGLKVCILAECNEMETIVDGGNSHDEPVSLMLEFLIVFYMKNLRSICQDCTPFSYLKYIVLRTCPMLTTIFTLRTLISLPFLEEISVEDCQKVTTLISHDSPEERRSAFSLPKLRVISLLYLPNLVNIFNGLRVDHVLEEMIFYCCPKLQSLSRSELPWEYLKFIKGESMWWEALEWSVSEWGYGGRPKIFEQFFKPINVEADMMNLLAAHQETQLNEYHGTIYQGVSSSTELMTMNIHLERPLLSPSTSVSLLGSSEGEAQTQKADIEPTIGQQPLSERKIKQGREGTSLHPEAVKMIRTKSEQVSDRFSSIKYEQKDIVGAKYQRFTSGIVQAHFVASSGLLLKTWDAISSCDEDVVPRVGNGLFWKVCEKSDWTVVVFEVNNDFDLHQELVSSSDLKEKNNFHCFEFLCTKKIPEFSVNESAVSLFIDNLDELDELKSKINSSHPLIVTGHGIGGAIASLFTMLLLESIDSGKKRPLCITFGSPLIGDKKLQEAISRSSTWSSCFLHVVSYKDSLLRNFNPHPVDYVPFGTFLFCSGSGSTCLENPESVFELLLVSSINDQSQGFEVVDYGKLVENLNRKAICKDFTPRGLNLTNSTSLNASIYLLLCAALELTSDLQELQHQNIDINALATKLERLENKFMFQKKVKFDPSKKLNWMKIHMAKLEWYKKHCKSLGIGYYDCFKNAVSTIDIDAVQWQKSLSNYWRDIVEEAELKPQTEAAAFSTPWLFAGTNYRRMVEPLAIAEYYAIGLKDYEAEGRSRHYAVLEKWLKEDKKEKGDSYGKTRRNVEWILTSDSCFWAKLEEALLLCGQWENLKENEKAKGKLLEFENYVYESLKKYEVSPEIFLKKSSYMTWWNKYKGFADNHRLASFMSNPQHFDQYTKGAYFFP</sequence>
<evidence type="ECO:0000256" key="8">
    <source>
        <dbReference type="ARBA" id="ARBA00023242"/>
    </source>
</evidence>
<evidence type="ECO:0000256" key="7">
    <source>
        <dbReference type="ARBA" id="ARBA00022821"/>
    </source>
</evidence>
<dbReference type="InterPro" id="IPR029058">
    <property type="entry name" value="AB_hydrolase_fold"/>
</dbReference>
<dbReference type="InterPro" id="IPR035897">
    <property type="entry name" value="Toll_tir_struct_dom_sf"/>
</dbReference>
<dbReference type="Gene3D" id="1.10.8.430">
    <property type="entry name" value="Helical domain of apoptotic protease-activating factors"/>
    <property type="match status" value="1"/>
</dbReference>
<proteinExistence type="predicted"/>
<dbReference type="InterPro" id="IPR002921">
    <property type="entry name" value="Fungal_lipase-type"/>
</dbReference>
<dbReference type="InterPro" id="IPR041266">
    <property type="entry name" value="EDS1_EP"/>
</dbReference>
<keyword evidence="8" id="KW-0539">Nucleus</keyword>
<dbReference type="SMART" id="SM00255">
    <property type="entry name" value="TIR"/>
    <property type="match status" value="1"/>
</dbReference>
<evidence type="ECO:0000256" key="4">
    <source>
        <dbReference type="ARBA" id="ARBA00022614"/>
    </source>
</evidence>
<keyword evidence="4" id="KW-0433">Leucine-rich repeat</keyword>
<dbReference type="GO" id="GO:0007165">
    <property type="term" value="P:signal transduction"/>
    <property type="evidence" value="ECO:0007669"/>
    <property type="project" value="InterPro"/>
</dbReference>
<dbReference type="Pfam" id="PF23598">
    <property type="entry name" value="LRR_14"/>
    <property type="match status" value="1"/>
</dbReference>
<comment type="subcellular location">
    <subcellularLocation>
        <location evidence="2">Cytoplasm</location>
    </subcellularLocation>
    <subcellularLocation>
        <location evidence="1">Nucleus</location>
    </subcellularLocation>
</comment>
<dbReference type="PANTHER" id="PTHR46898">
    <property type="entry name" value="SENESCENCE-ASSOCIATED CARBOXYLESTERASE 101"/>
    <property type="match status" value="1"/>
</dbReference>
<dbReference type="GO" id="GO:0005737">
    <property type="term" value="C:cytoplasm"/>
    <property type="evidence" value="ECO:0007669"/>
    <property type="project" value="UniProtKB-SubCell"/>
</dbReference>
<evidence type="ECO:0000256" key="1">
    <source>
        <dbReference type="ARBA" id="ARBA00004123"/>
    </source>
</evidence>
<dbReference type="InterPro" id="IPR000157">
    <property type="entry name" value="TIR_dom"/>
</dbReference>
<dbReference type="PROSITE" id="PS50104">
    <property type="entry name" value="TIR"/>
    <property type="match status" value="1"/>
</dbReference>
<evidence type="ECO:0000259" key="9">
    <source>
        <dbReference type="PROSITE" id="PS50104"/>
    </source>
</evidence>
<dbReference type="Proteomes" id="UP000501690">
    <property type="component" value="Linkage Group LG2"/>
</dbReference>
<accession>A0A4D6L7R3</accession>
<gene>
    <name evidence="10" type="ORF">DEO72_LG2g4906</name>
</gene>
<dbReference type="SUPFAM" id="SSF52200">
    <property type="entry name" value="Toll/Interleukin receptor TIR domain"/>
    <property type="match status" value="1"/>
</dbReference>
<dbReference type="InterPro" id="IPR003591">
    <property type="entry name" value="Leu-rich_rpt_typical-subtyp"/>
</dbReference>
<dbReference type="InterPro" id="IPR044603">
    <property type="entry name" value="SAG101-like"/>
</dbReference>
<keyword evidence="11" id="KW-1185">Reference proteome</keyword>
<dbReference type="GO" id="GO:0052689">
    <property type="term" value="F:carboxylic ester hydrolase activity"/>
    <property type="evidence" value="ECO:0007669"/>
    <property type="project" value="InterPro"/>
</dbReference>
<dbReference type="InterPro" id="IPR055414">
    <property type="entry name" value="LRR_R13L4/SHOC2-like"/>
</dbReference>
<dbReference type="InterPro" id="IPR027417">
    <property type="entry name" value="P-loop_NTPase"/>
</dbReference>
<dbReference type="SUPFAM" id="SSF53474">
    <property type="entry name" value="alpha/beta-Hydrolases"/>
    <property type="match status" value="1"/>
</dbReference>
<evidence type="ECO:0000256" key="3">
    <source>
        <dbReference type="ARBA" id="ARBA00022490"/>
    </source>
</evidence>
<dbReference type="PANTHER" id="PTHR46898:SF3">
    <property type="entry name" value="FUNGAL LIPASE-LIKE DOMAIN-CONTAINING PROTEIN"/>
    <property type="match status" value="1"/>
</dbReference>
<dbReference type="GO" id="GO:0006952">
    <property type="term" value="P:defense response"/>
    <property type="evidence" value="ECO:0007669"/>
    <property type="project" value="UniProtKB-KW"/>
</dbReference>
<keyword evidence="7" id="KW-0611">Plant defense</keyword>
<evidence type="ECO:0000313" key="10">
    <source>
        <dbReference type="EMBL" id="QCD84551.1"/>
    </source>
</evidence>
<dbReference type="SMART" id="SM00369">
    <property type="entry name" value="LRR_TYP"/>
    <property type="match status" value="2"/>
</dbReference>
<evidence type="ECO:0000256" key="6">
    <source>
        <dbReference type="ARBA" id="ARBA00022801"/>
    </source>
</evidence>
<keyword evidence="3" id="KW-0963">Cytoplasm</keyword>
<protein>
    <submittedName>
        <fullName evidence="10">Disease resistance protein RPS2</fullName>
    </submittedName>
</protein>
<dbReference type="GO" id="GO:0005634">
    <property type="term" value="C:nucleus"/>
    <property type="evidence" value="ECO:0007669"/>
    <property type="project" value="UniProtKB-SubCell"/>
</dbReference>
<dbReference type="InterPro" id="IPR032675">
    <property type="entry name" value="LRR_dom_sf"/>
</dbReference>
<dbReference type="GO" id="GO:0006629">
    <property type="term" value="P:lipid metabolic process"/>
    <property type="evidence" value="ECO:0007669"/>
    <property type="project" value="InterPro"/>
</dbReference>
<dbReference type="InterPro" id="IPR042197">
    <property type="entry name" value="Apaf_helical"/>
</dbReference>
<dbReference type="Pfam" id="PF18117">
    <property type="entry name" value="EDS1_EP"/>
    <property type="match status" value="1"/>
</dbReference>
<feature type="domain" description="TIR" evidence="9">
    <location>
        <begin position="3"/>
        <end position="125"/>
    </location>
</feature>
<organism evidence="10 11">
    <name type="scientific">Vigna unguiculata</name>
    <name type="common">Cowpea</name>
    <dbReference type="NCBI Taxonomy" id="3917"/>
    <lineage>
        <taxon>Eukaryota</taxon>
        <taxon>Viridiplantae</taxon>
        <taxon>Streptophyta</taxon>
        <taxon>Embryophyta</taxon>
        <taxon>Tracheophyta</taxon>
        <taxon>Spermatophyta</taxon>
        <taxon>Magnoliopsida</taxon>
        <taxon>eudicotyledons</taxon>
        <taxon>Gunneridae</taxon>
        <taxon>Pentapetalae</taxon>
        <taxon>rosids</taxon>
        <taxon>fabids</taxon>
        <taxon>Fabales</taxon>
        <taxon>Fabaceae</taxon>
        <taxon>Papilionoideae</taxon>
        <taxon>50 kb inversion clade</taxon>
        <taxon>NPAAA clade</taxon>
        <taxon>indigoferoid/millettioid clade</taxon>
        <taxon>Phaseoleae</taxon>
        <taxon>Vigna</taxon>
    </lineage>
</organism>
<reference evidence="10 11" key="1">
    <citation type="submission" date="2019-04" db="EMBL/GenBank/DDBJ databases">
        <title>An improved genome assembly and genetic linkage map for asparagus bean, Vigna unguiculata ssp. sesquipedialis.</title>
        <authorList>
            <person name="Xia Q."/>
            <person name="Zhang R."/>
            <person name="Dong Y."/>
        </authorList>
    </citation>
    <scope>NUCLEOTIDE SEQUENCE [LARGE SCALE GENOMIC DNA]</scope>
    <source>
        <tissue evidence="10">Leaf</tissue>
    </source>
</reference>
<evidence type="ECO:0000256" key="2">
    <source>
        <dbReference type="ARBA" id="ARBA00004496"/>
    </source>
</evidence>
<dbReference type="Gene3D" id="3.80.10.10">
    <property type="entry name" value="Ribonuclease Inhibitor"/>
    <property type="match status" value="2"/>
</dbReference>
<dbReference type="EMBL" id="CP039346">
    <property type="protein sequence ID" value="QCD84551.1"/>
    <property type="molecule type" value="Genomic_DNA"/>
</dbReference>
<dbReference type="Gene3D" id="3.40.50.1820">
    <property type="entry name" value="alpha/beta hydrolase"/>
    <property type="match status" value="1"/>
</dbReference>
<dbReference type="SUPFAM" id="SSF52540">
    <property type="entry name" value="P-loop containing nucleoside triphosphate hydrolases"/>
    <property type="match status" value="1"/>
</dbReference>
<dbReference type="SUPFAM" id="SSF52058">
    <property type="entry name" value="L domain-like"/>
    <property type="match status" value="1"/>
</dbReference>
<dbReference type="Pfam" id="PF01582">
    <property type="entry name" value="TIR"/>
    <property type="match status" value="1"/>
</dbReference>
<evidence type="ECO:0000313" key="11">
    <source>
        <dbReference type="Proteomes" id="UP000501690"/>
    </source>
</evidence>
<dbReference type="Gene3D" id="3.40.50.10140">
    <property type="entry name" value="Toll/interleukin-1 receptor homology (TIR) domain"/>
    <property type="match status" value="1"/>
</dbReference>
<evidence type="ECO:0000256" key="5">
    <source>
        <dbReference type="ARBA" id="ARBA00022737"/>
    </source>
</evidence>
<dbReference type="Pfam" id="PF01764">
    <property type="entry name" value="Lipase_3"/>
    <property type="match status" value="1"/>
</dbReference>